<organism evidence="2 3">
    <name type="scientific">Cannabis sativa</name>
    <name type="common">Hemp</name>
    <name type="synonym">Marijuana</name>
    <dbReference type="NCBI Taxonomy" id="3483"/>
    <lineage>
        <taxon>Eukaryota</taxon>
        <taxon>Viridiplantae</taxon>
        <taxon>Streptophyta</taxon>
        <taxon>Embryophyta</taxon>
        <taxon>Tracheophyta</taxon>
        <taxon>Spermatophyta</taxon>
        <taxon>Magnoliopsida</taxon>
        <taxon>eudicotyledons</taxon>
        <taxon>Gunneridae</taxon>
        <taxon>Pentapetalae</taxon>
        <taxon>rosids</taxon>
        <taxon>fabids</taxon>
        <taxon>Rosales</taxon>
        <taxon>Cannabaceae</taxon>
        <taxon>Cannabis</taxon>
    </lineage>
</organism>
<dbReference type="Proteomes" id="UP000583929">
    <property type="component" value="Unassembled WGS sequence"/>
</dbReference>
<evidence type="ECO:0000313" key="2">
    <source>
        <dbReference type="EMBL" id="KAF4361660.1"/>
    </source>
</evidence>
<dbReference type="AlphaFoldDB" id="A0A7J6EVE7"/>
<protein>
    <recommendedName>
        <fullName evidence="4">Secreted protein</fullName>
    </recommendedName>
</protein>
<evidence type="ECO:0000256" key="1">
    <source>
        <dbReference type="SAM" id="SignalP"/>
    </source>
</evidence>
<reference evidence="2 3" key="1">
    <citation type="journal article" date="2020" name="bioRxiv">
        <title>Sequence and annotation of 42 cannabis genomes reveals extensive copy number variation in cannabinoid synthesis and pathogen resistance genes.</title>
        <authorList>
            <person name="Mckernan K.J."/>
            <person name="Helbert Y."/>
            <person name="Kane L.T."/>
            <person name="Ebling H."/>
            <person name="Zhang L."/>
            <person name="Liu B."/>
            <person name="Eaton Z."/>
            <person name="Mclaughlin S."/>
            <person name="Kingan S."/>
            <person name="Baybayan P."/>
            <person name="Concepcion G."/>
            <person name="Jordan M."/>
            <person name="Riva A."/>
            <person name="Barbazuk W."/>
            <person name="Harkins T."/>
        </authorList>
    </citation>
    <scope>NUCLEOTIDE SEQUENCE [LARGE SCALE GENOMIC DNA]</scope>
    <source>
        <strain evidence="3">cv. Jamaican Lion 4</strain>
        <tissue evidence="2">Leaf</tissue>
    </source>
</reference>
<keyword evidence="3" id="KW-1185">Reference proteome</keyword>
<proteinExistence type="predicted"/>
<accession>A0A7J6EVE7</accession>
<sequence length="96" mass="10655">MSTIASKSQRLLLTILVIWISIVSTLARPCKTLFVSSYIFSLRQPQFNSSSGFVTIFAEVTQFRRVNGPIWLCSQTSLGASLPSPNDTYATEMFVS</sequence>
<gene>
    <name evidence="2" type="ORF">G4B88_015283</name>
</gene>
<name>A0A7J6EVE7_CANSA</name>
<evidence type="ECO:0000313" key="3">
    <source>
        <dbReference type="Proteomes" id="UP000583929"/>
    </source>
</evidence>
<feature type="chain" id="PRO_5029466753" description="Secreted protein" evidence="1">
    <location>
        <begin position="28"/>
        <end position="96"/>
    </location>
</feature>
<comment type="caution">
    <text evidence="2">The sequence shown here is derived from an EMBL/GenBank/DDBJ whole genome shotgun (WGS) entry which is preliminary data.</text>
</comment>
<dbReference type="EMBL" id="JAATIQ010000326">
    <property type="protein sequence ID" value="KAF4361660.1"/>
    <property type="molecule type" value="Genomic_DNA"/>
</dbReference>
<feature type="signal peptide" evidence="1">
    <location>
        <begin position="1"/>
        <end position="27"/>
    </location>
</feature>
<evidence type="ECO:0008006" key="4">
    <source>
        <dbReference type="Google" id="ProtNLM"/>
    </source>
</evidence>
<keyword evidence="1" id="KW-0732">Signal</keyword>